<gene>
    <name evidence="1" type="ORF">J7I42_17165</name>
</gene>
<comment type="caution">
    <text evidence="1">The sequence shown here is derived from an EMBL/GenBank/DDBJ whole genome shotgun (WGS) entry which is preliminary data.</text>
</comment>
<dbReference type="RefSeq" id="WP_209140072.1">
    <property type="nucleotide sequence ID" value="NZ_JAGHKO010000004.1"/>
</dbReference>
<dbReference type="Proteomes" id="UP000677244">
    <property type="component" value="Unassembled WGS sequence"/>
</dbReference>
<name>A0ABS3YWA2_9BACT</name>
<evidence type="ECO:0000313" key="2">
    <source>
        <dbReference type="Proteomes" id="UP000677244"/>
    </source>
</evidence>
<sequence>MSTVFSEELQFVTDLSSLLNGTKVKLTKGIVTGAGSGTFKKMEILITEPSIDSQHIERQMNYLKSIPALALINSKVTNLSDYRYVDVVIDSKSLGKSSVRYESSELKQVRECIPTINGYIFGIQHLNKDSLQYYSDPEKLRRKPIDYLLTALAKTDSVYGKAHDPNFQGFRVGDYNGRRSFYFFVALPRKEKNHIIDIVVDPTIRKVMAVNL</sequence>
<dbReference type="EMBL" id="JAGHKO010000004">
    <property type="protein sequence ID" value="MBO9202018.1"/>
    <property type="molecule type" value="Genomic_DNA"/>
</dbReference>
<proteinExistence type="predicted"/>
<evidence type="ECO:0000313" key="1">
    <source>
        <dbReference type="EMBL" id="MBO9202018.1"/>
    </source>
</evidence>
<organism evidence="1 2">
    <name type="scientific">Niastella soli</name>
    <dbReference type="NCBI Taxonomy" id="2821487"/>
    <lineage>
        <taxon>Bacteria</taxon>
        <taxon>Pseudomonadati</taxon>
        <taxon>Bacteroidota</taxon>
        <taxon>Chitinophagia</taxon>
        <taxon>Chitinophagales</taxon>
        <taxon>Chitinophagaceae</taxon>
        <taxon>Niastella</taxon>
    </lineage>
</organism>
<protein>
    <submittedName>
        <fullName evidence="1">Uncharacterized protein</fullName>
    </submittedName>
</protein>
<keyword evidence="2" id="KW-1185">Reference proteome</keyword>
<reference evidence="1 2" key="1">
    <citation type="submission" date="2021-03" db="EMBL/GenBank/DDBJ databases">
        <title>Assistant Professor.</title>
        <authorList>
            <person name="Huq M.A."/>
        </authorList>
    </citation>
    <scope>NUCLEOTIDE SEQUENCE [LARGE SCALE GENOMIC DNA]</scope>
    <source>
        <strain evidence="1 2">MAH-29</strain>
    </source>
</reference>
<accession>A0ABS3YWA2</accession>